<evidence type="ECO:0000256" key="1">
    <source>
        <dbReference type="SAM" id="MobiDB-lite"/>
    </source>
</evidence>
<dbReference type="CDD" id="cd10527">
    <property type="entry name" value="SET_LSMT"/>
    <property type="match status" value="1"/>
</dbReference>
<sequence length="472" mass="52836">MQIPHLPVSALPAWSKLNSVDFLDIGVQDLGSAKGFGLVTSRALSSRDTFDVPTVMVVPGELVLSGGAVEEWMKVDGALRELIGRAGGKSTRSDIMLFLLLQITIAARHHGMSIGASNPWTEYVRLLPSSIPLPTLWSEEEQAMLVGTSLEAAITAKTAFLNQEFEELREKTTEIAWCQKCWWEQESLTYQDWFLLDAWYRSRCLEVPNTGESMIPGIDMVNHSSEANSYYERTLDNNIALLLRPGLELDAESEITISYGSSKTEAEMLFSYGFIDQASTAKGLTLTIDPFPDDPLGKAKAAAFPKAKTVSIFRDGEEIAWDSPFLYFMSLNEEDGLEFKVLQETDGSLGRLRVFFQETDVTNATDQFERHTNGHELKDIFSLRVVALLQDRIQQQLECLYGSEDTVQSLESTRLVSQDRHKSALQLRKSEASMLEEAAKLMQSEAVQSYLASMSHEDRPQPEEIDDEDDFS</sequence>
<dbReference type="InterPro" id="IPR050600">
    <property type="entry name" value="SETD3_SETD6_MTase"/>
</dbReference>
<protein>
    <recommendedName>
        <fullName evidence="2">SET domain-containing protein</fullName>
    </recommendedName>
</protein>
<proteinExistence type="predicted"/>
<dbReference type="AlphaFoldDB" id="A0A218YU97"/>
<feature type="domain" description="SET" evidence="2">
    <location>
        <begin position="166"/>
        <end position="260"/>
    </location>
</feature>
<keyword evidence="4" id="KW-1185">Reference proteome</keyword>
<evidence type="ECO:0000259" key="2">
    <source>
        <dbReference type="PROSITE" id="PS50280"/>
    </source>
</evidence>
<organism evidence="3 4">
    <name type="scientific">Diplocarpon coronariae</name>
    <dbReference type="NCBI Taxonomy" id="2795749"/>
    <lineage>
        <taxon>Eukaryota</taxon>
        <taxon>Fungi</taxon>
        <taxon>Dikarya</taxon>
        <taxon>Ascomycota</taxon>
        <taxon>Pezizomycotina</taxon>
        <taxon>Leotiomycetes</taxon>
        <taxon>Helotiales</taxon>
        <taxon>Drepanopezizaceae</taxon>
        <taxon>Diplocarpon</taxon>
    </lineage>
</organism>
<dbReference type="PANTHER" id="PTHR13271:SF76">
    <property type="entry name" value="SET DOMAIN-CONTAINING PROTEIN 8"/>
    <property type="match status" value="1"/>
</dbReference>
<dbReference type="PROSITE" id="PS50280">
    <property type="entry name" value="SET"/>
    <property type="match status" value="1"/>
</dbReference>
<dbReference type="PANTHER" id="PTHR13271">
    <property type="entry name" value="UNCHARACTERIZED PUTATIVE METHYLTRANSFERASE"/>
    <property type="match status" value="1"/>
</dbReference>
<dbReference type="Gene3D" id="3.90.1410.10">
    <property type="entry name" value="set domain protein methyltransferase, domain 1"/>
    <property type="match status" value="1"/>
</dbReference>
<feature type="compositionally biased region" description="Acidic residues" evidence="1">
    <location>
        <begin position="463"/>
        <end position="472"/>
    </location>
</feature>
<feature type="region of interest" description="Disordered" evidence="1">
    <location>
        <begin position="449"/>
        <end position="472"/>
    </location>
</feature>
<comment type="caution">
    <text evidence="3">The sequence shown here is derived from an EMBL/GenBank/DDBJ whole genome shotgun (WGS) entry which is preliminary data.</text>
</comment>
<evidence type="ECO:0000313" key="3">
    <source>
        <dbReference type="EMBL" id="OWO97714.1"/>
    </source>
</evidence>
<reference evidence="3 4" key="1">
    <citation type="submission" date="2017-04" db="EMBL/GenBank/DDBJ databases">
        <title>Draft genome sequence of Marssonina coronaria NL1: causal agent of apple blotch.</title>
        <authorList>
            <person name="Cheng Q."/>
        </authorList>
    </citation>
    <scope>NUCLEOTIDE SEQUENCE [LARGE SCALE GENOMIC DNA]</scope>
    <source>
        <strain evidence="3 4">NL1</strain>
    </source>
</reference>
<dbReference type="EMBL" id="MZNU01000426">
    <property type="protein sequence ID" value="OWO97714.1"/>
    <property type="molecule type" value="Genomic_DNA"/>
</dbReference>
<dbReference type="SUPFAM" id="SSF82199">
    <property type="entry name" value="SET domain"/>
    <property type="match status" value="1"/>
</dbReference>
<dbReference type="STRING" id="503106.A0A218YU97"/>
<dbReference type="InterPro" id="IPR046341">
    <property type="entry name" value="SET_dom_sf"/>
</dbReference>
<dbReference type="Proteomes" id="UP000242519">
    <property type="component" value="Unassembled WGS sequence"/>
</dbReference>
<dbReference type="GO" id="GO:0016279">
    <property type="term" value="F:protein-lysine N-methyltransferase activity"/>
    <property type="evidence" value="ECO:0007669"/>
    <property type="project" value="TreeGrafter"/>
</dbReference>
<evidence type="ECO:0000313" key="4">
    <source>
        <dbReference type="Proteomes" id="UP000242519"/>
    </source>
</evidence>
<dbReference type="InParanoid" id="A0A218YU97"/>
<dbReference type="OrthoDB" id="441812at2759"/>
<dbReference type="GO" id="GO:0005634">
    <property type="term" value="C:nucleus"/>
    <property type="evidence" value="ECO:0007669"/>
    <property type="project" value="TreeGrafter"/>
</dbReference>
<name>A0A218YU97_9HELO</name>
<gene>
    <name evidence="3" type="ORF">B2J93_2474</name>
</gene>
<dbReference type="InterPro" id="IPR001214">
    <property type="entry name" value="SET_dom"/>
</dbReference>
<accession>A0A218YU97</accession>